<accession>I8UFM4</accession>
<proteinExistence type="predicted"/>
<comment type="caution">
    <text evidence="1">The sequence shown here is derived from an EMBL/GenBank/DDBJ whole genome shotgun (WGS) entry which is preliminary data.</text>
</comment>
<keyword evidence="2" id="KW-1185">Reference proteome</keyword>
<dbReference type="Proteomes" id="UP000004080">
    <property type="component" value="Unassembled WGS sequence"/>
</dbReference>
<reference evidence="1 2" key="1">
    <citation type="journal article" date="2012" name="J. Bacteriol.">
        <title>Genome of Bacillus macauensis ZFHKF-1, a Long-Chain-Forming Bacterium.</title>
        <authorList>
            <person name="Cai L."/>
            <person name="Zhang T."/>
        </authorList>
    </citation>
    <scope>NUCLEOTIDE SEQUENCE [LARGE SCALE GENOMIC DNA]</scope>
    <source>
        <strain evidence="1 2">ZFHKF-1</strain>
    </source>
</reference>
<dbReference type="AlphaFoldDB" id="I8UFM4"/>
<gene>
    <name evidence="1" type="ORF">A374_07659</name>
</gene>
<protein>
    <submittedName>
        <fullName evidence="1">Uncharacterized protein</fullName>
    </submittedName>
</protein>
<name>I8UFM4_9BACL</name>
<dbReference type="EMBL" id="AKKV01000024">
    <property type="protein sequence ID" value="EIT85695.1"/>
    <property type="molecule type" value="Genomic_DNA"/>
</dbReference>
<evidence type="ECO:0000313" key="1">
    <source>
        <dbReference type="EMBL" id="EIT85695.1"/>
    </source>
</evidence>
<evidence type="ECO:0000313" key="2">
    <source>
        <dbReference type="Proteomes" id="UP000004080"/>
    </source>
</evidence>
<organism evidence="1 2">
    <name type="scientific">Fictibacillus macauensis ZFHKF-1</name>
    <dbReference type="NCBI Taxonomy" id="1196324"/>
    <lineage>
        <taxon>Bacteria</taxon>
        <taxon>Bacillati</taxon>
        <taxon>Bacillota</taxon>
        <taxon>Bacilli</taxon>
        <taxon>Bacillales</taxon>
        <taxon>Fictibacillaceae</taxon>
        <taxon>Fictibacillus</taxon>
    </lineage>
</organism>
<sequence length="43" mass="4328">MNGDVSCETLVCNGLGTIYGSVTLTKGIISGSGAIHGLIQAYI</sequence>